<evidence type="ECO:0000313" key="11">
    <source>
        <dbReference type="EMBL" id="CAL8143593.1"/>
    </source>
</evidence>
<feature type="domain" description="Sushi" evidence="9">
    <location>
        <begin position="932"/>
        <end position="1000"/>
    </location>
</feature>
<feature type="domain" description="Sushi" evidence="9">
    <location>
        <begin position="547"/>
        <end position="619"/>
    </location>
</feature>
<dbReference type="InterPro" id="IPR008197">
    <property type="entry name" value="WAP_dom"/>
</dbReference>
<dbReference type="InterPro" id="IPR013783">
    <property type="entry name" value="Ig-like_fold"/>
</dbReference>
<evidence type="ECO:0000259" key="8">
    <source>
        <dbReference type="PROSITE" id="PS50835"/>
    </source>
</evidence>
<dbReference type="PROSITE" id="PS51390">
    <property type="entry name" value="WAP"/>
    <property type="match status" value="1"/>
</dbReference>
<feature type="disulfide bond" evidence="5">
    <location>
        <begin position="127"/>
        <end position="154"/>
    </location>
</feature>
<feature type="domain" description="Sushi" evidence="9">
    <location>
        <begin position="1198"/>
        <end position="1255"/>
    </location>
</feature>
<evidence type="ECO:0000256" key="2">
    <source>
        <dbReference type="ARBA" id="ARBA00022737"/>
    </source>
</evidence>
<dbReference type="SUPFAM" id="SSF48726">
    <property type="entry name" value="Immunoglobulin"/>
    <property type="match status" value="1"/>
</dbReference>
<evidence type="ECO:0000256" key="6">
    <source>
        <dbReference type="SAM" id="MobiDB-lite"/>
    </source>
</evidence>
<dbReference type="InterPro" id="IPR035976">
    <property type="entry name" value="Sushi/SCR/CCP_sf"/>
</dbReference>
<dbReference type="InterPro" id="IPR036179">
    <property type="entry name" value="Ig-like_dom_sf"/>
</dbReference>
<feature type="transmembrane region" description="Helical" evidence="7">
    <location>
        <begin position="7"/>
        <end position="26"/>
    </location>
</feature>
<evidence type="ECO:0000259" key="9">
    <source>
        <dbReference type="PROSITE" id="PS50923"/>
    </source>
</evidence>
<keyword evidence="7" id="KW-1133">Transmembrane helix</keyword>
<feature type="disulfide bond" evidence="5">
    <location>
        <begin position="718"/>
        <end position="745"/>
    </location>
</feature>
<dbReference type="Pfam" id="PF00084">
    <property type="entry name" value="Sushi"/>
    <property type="match status" value="13"/>
</dbReference>
<dbReference type="Gene3D" id="2.10.70.10">
    <property type="entry name" value="Complement Module, domain 1"/>
    <property type="match status" value="13"/>
</dbReference>
<keyword evidence="12" id="KW-1185">Reference proteome</keyword>
<feature type="disulfide bond" evidence="5">
    <location>
        <begin position="310"/>
        <end position="337"/>
    </location>
</feature>
<dbReference type="Proteomes" id="UP001642540">
    <property type="component" value="Unassembled WGS sequence"/>
</dbReference>
<dbReference type="SUPFAM" id="SSF57535">
    <property type="entry name" value="Complement control module/SCR domain"/>
    <property type="match status" value="14"/>
</dbReference>
<evidence type="ECO:0000256" key="1">
    <source>
        <dbReference type="ARBA" id="ARBA00022659"/>
    </source>
</evidence>
<comment type="caution">
    <text evidence="11">The sequence shown here is derived from an EMBL/GenBank/DDBJ whole genome shotgun (WGS) entry which is preliminary data.</text>
</comment>
<feature type="disulfide bond" evidence="5">
    <location>
        <begin position="370"/>
        <end position="397"/>
    </location>
</feature>
<feature type="domain" description="Sushi" evidence="9">
    <location>
        <begin position="682"/>
        <end position="747"/>
    </location>
</feature>
<feature type="domain" description="Sushi" evidence="9">
    <location>
        <begin position="748"/>
        <end position="812"/>
    </location>
</feature>
<evidence type="ECO:0000256" key="3">
    <source>
        <dbReference type="ARBA" id="ARBA00023157"/>
    </source>
</evidence>
<dbReference type="PANTHER" id="PTHR19325">
    <property type="entry name" value="COMPLEMENT COMPONENT-RELATED SUSHI DOMAIN-CONTAINING"/>
    <property type="match status" value="1"/>
</dbReference>
<reference evidence="11 12" key="1">
    <citation type="submission" date="2024-08" db="EMBL/GenBank/DDBJ databases">
        <authorList>
            <person name="Cucini C."/>
            <person name="Frati F."/>
        </authorList>
    </citation>
    <scope>NUCLEOTIDE SEQUENCE [LARGE SCALE GENOMIC DNA]</scope>
</reference>
<proteinExistence type="predicted"/>
<dbReference type="InterPro" id="IPR007110">
    <property type="entry name" value="Ig-like_dom"/>
</dbReference>
<dbReference type="InterPro" id="IPR000436">
    <property type="entry name" value="Sushi_SCR_CCP_dom"/>
</dbReference>
<feature type="compositionally biased region" description="Low complexity" evidence="6">
    <location>
        <begin position="637"/>
        <end position="651"/>
    </location>
</feature>
<protein>
    <recommendedName>
        <fullName evidence="13">Sushi, von Willebrand factor type A, EGF and pentraxin domain-containing protein 1</fullName>
    </recommendedName>
</protein>
<organism evidence="11 12">
    <name type="scientific">Orchesella dallaii</name>
    <dbReference type="NCBI Taxonomy" id="48710"/>
    <lineage>
        <taxon>Eukaryota</taxon>
        <taxon>Metazoa</taxon>
        <taxon>Ecdysozoa</taxon>
        <taxon>Arthropoda</taxon>
        <taxon>Hexapoda</taxon>
        <taxon>Collembola</taxon>
        <taxon>Entomobryomorpha</taxon>
        <taxon>Entomobryoidea</taxon>
        <taxon>Orchesellidae</taxon>
        <taxon>Orchesellinae</taxon>
        <taxon>Orchesella</taxon>
    </lineage>
</organism>
<feature type="domain" description="Sushi" evidence="9">
    <location>
        <begin position="1336"/>
        <end position="1393"/>
    </location>
</feature>
<evidence type="ECO:0000256" key="5">
    <source>
        <dbReference type="PROSITE-ProRule" id="PRU00302"/>
    </source>
</evidence>
<feature type="domain" description="Sushi" evidence="9">
    <location>
        <begin position="489"/>
        <end position="546"/>
    </location>
</feature>
<feature type="domain" description="Ig-like" evidence="8">
    <location>
        <begin position="1096"/>
        <end position="1181"/>
    </location>
</feature>
<dbReference type="CDD" id="cd00033">
    <property type="entry name" value="CCP"/>
    <property type="match status" value="13"/>
</dbReference>
<keyword evidence="2" id="KW-0677">Repeat</keyword>
<feature type="region of interest" description="Disordered" evidence="6">
    <location>
        <begin position="631"/>
        <end position="681"/>
    </location>
</feature>
<feature type="domain" description="Sushi" evidence="9">
    <location>
        <begin position="1395"/>
        <end position="1454"/>
    </location>
</feature>
<dbReference type="PANTHER" id="PTHR19325:SF575">
    <property type="entry name" value="LOCOMOTION-RELATED PROTEIN HIKARU GENKI"/>
    <property type="match status" value="1"/>
</dbReference>
<dbReference type="Gene3D" id="2.60.40.10">
    <property type="entry name" value="Immunoglobulins"/>
    <property type="match status" value="1"/>
</dbReference>
<evidence type="ECO:0000256" key="7">
    <source>
        <dbReference type="SAM" id="Phobius"/>
    </source>
</evidence>
<evidence type="ECO:0000256" key="4">
    <source>
        <dbReference type="ARBA" id="ARBA00023180"/>
    </source>
</evidence>
<feature type="domain" description="Sushi" evidence="9">
    <location>
        <begin position="158"/>
        <end position="222"/>
    </location>
</feature>
<evidence type="ECO:0008006" key="13">
    <source>
        <dbReference type="Google" id="ProtNLM"/>
    </source>
</evidence>
<feature type="region of interest" description="Disordered" evidence="6">
    <location>
        <begin position="1453"/>
        <end position="1477"/>
    </location>
</feature>
<name>A0ABP1S5U6_9HEXA</name>
<feature type="domain" description="Sushi" evidence="9">
    <location>
        <begin position="282"/>
        <end position="339"/>
    </location>
</feature>
<gene>
    <name evidence="11" type="ORF">ODALV1_LOCUS29726</name>
</gene>
<feature type="disulfide bond" evidence="5">
    <location>
        <begin position="1226"/>
        <end position="1253"/>
    </location>
</feature>
<feature type="domain" description="Sushi" evidence="9">
    <location>
        <begin position="1256"/>
        <end position="1335"/>
    </location>
</feature>
<dbReference type="SMART" id="SM00032">
    <property type="entry name" value="CCP"/>
    <property type="match status" value="16"/>
</dbReference>
<evidence type="ECO:0000259" key="10">
    <source>
        <dbReference type="PROSITE" id="PS51390"/>
    </source>
</evidence>
<dbReference type="InterPro" id="IPR050350">
    <property type="entry name" value="Compl-Cell_Adhes-Reg"/>
</dbReference>
<keyword evidence="7" id="KW-0472">Membrane</keyword>
<feature type="region of interest" description="Disordered" evidence="6">
    <location>
        <begin position="418"/>
        <end position="448"/>
    </location>
</feature>
<keyword evidence="4" id="KW-0325">Glycoprotein</keyword>
<feature type="domain" description="Sushi" evidence="9">
    <location>
        <begin position="223"/>
        <end position="281"/>
    </location>
</feature>
<accession>A0ABP1S5U6</accession>
<feature type="domain" description="WAP" evidence="10">
    <location>
        <begin position="44"/>
        <end position="97"/>
    </location>
</feature>
<dbReference type="EMBL" id="CAXLJM020000160">
    <property type="protein sequence ID" value="CAL8143593.1"/>
    <property type="molecule type" value="Genomic_DNA"/>
</dbReference>
<sequence length="1477" mass="163661">MKTKELILIESLGAILIAITVSTWAWHHPSAELYTTSRLYYKNPRNVPSELCPRDEAQAQLQGRSCLRKCTSDEDCKSKRKKCMCDGACGLSCIKPEKECLDPEPPIDLGDVVASGKVFGAKATYTCPEGFKVIGMEERVCQADGTWSGTPPTCTKNIFCTEPPLIDHARHNAPVGQTTFDLDTSLMYQCLPGYTTKGFARTKCFFYNGTAKWFGPDITCEPRSCGDPADILNGRTEKSCVHVFCETSYVCQPGFELVGRAKHTCQPEGIWLPKDLPTCVPVHCPDLEHPANGKVMYSSTTFNSPATYECKYGYMLVGESTRRCGATKRWSGVEPQCKEINCGKPGELPNGWVENIDKGTALGASIIFRCNEGMTLVGHTSSLCQVDGQWRYPLPNCFAPCEIPVVAFGNVTSKNETTVTSKNETAGKDETTGKNATEATREIHKPGQKVPHGKIVDIICENRYEPSQSLSPPQCFNGTFTQAPRCQPARCKSLPRAPKHGMVIAPKTGHGMRARFTCKDGYTLVGHNVTECQYGDWIGETPNCVQVFCKFPGSIPNGRVLLVGNMGLYDYRNYVTKVANNRQIMFECDKGFVLADGPIGKTCIRGEWSPKIETPKCVPSQHPNFRWMRKRRKRSIGSKGSASIAARNNNKAGGGGGGAAGARRNRKRGKGGEEDDYDAGPYGCERLDDEPNLHFTVVHGAINENQTYNDGTIMTVGCLHGFELNIGNDSVKCKNGVWRPKFPHCNALPCKVPYIPHGTFSDGSKTLYFQEVLKHSKSIHFRCSKGYVLRGSNKLVCWYGEWDVNDIPECMPAPCKLLQIKYGAYGGRYRPGNIVIHGTELDYTCGGDFRKIDPGSVRCNLGEWKPSKPSCIHPSTLANAAKTQNQSTNSHHIFTNYREFDLADERGSENNKRRSVWLDLGIQTQLDSHGKRPCGRPPKERGAILYYEGRPLDYETEHSFVDSSEILYRCANGKPKTKSRWKIICDDGTWTKNNNISCEGSNPPSSEIKELLKLINSSCLYNKEGHHVVTFSNENQLTKDHIDFPPTSTLISRCEDIGKFILKGAAKRKCISGQWLGVTPKCEGLSQFHDLSLDKPPTILFRFVNGSIMQSSDGKLIVYPGTTLHMECLWIRKFGTPKWEISNGEREYPEGWAEEEGRDSFLEYRITIENAETEDSGIYRCVTPARQAHQIVIVVKGVECPKLPENTELAFSTIDVKLGTRVSIQCKSGDSVVGAKDITCLPSGKWSSPLPRCKGLECPEISSGIDLVPLRYMSSVTNRSYDRDEMVPPKVSIHDRFVGGKAVFSCPSGYMVQGNPVLICQSSGQWSSTPPTCIEVECRPPLSPKNGYLKGTPPYKIGDTVQFECEHGYMIDGTPIINCQKNGKWSSSPSVKCLQVCTYPGSIIGGKSSPVKFYYAVGEKVYFECDEDYDIRGARMLQCLGNGKWSTTIPTCMPSGSKDESSNFMTDSNKRKSRRTN</sequence>
<feature type="domain" description="Sushi" evidence="9">
    <location>
        <begin position="98"/>
        <end position="156"/>
    </location>
</feature>
<feature type="domain" description="Sushi" evidence="9">
    <location>
        <begin position="340"/>
        <end position="399"/>
    </location>
</feature>
<feature type="disulfide bond" evidence="5">
    <location>
        <begin position="1306"/>
        <end position="1333"/>
    </location>
</feature>
<keyword evidence="7" id="KW-0812">Transmembrane</keyword>
<comment type="caution">
    <text evidence="5">Lacks conserved residue(s) required for the propagation of feature annotation.</text>
</comment>
<dbReference type="Pfam" id="PF00095">
    <property type="entry name" value="WAP"/>
    <property type="match status" value="1"/>
</dbReference>
<feature type="disulfide bond" evidence="5">
    <location>
        <begin position="783"/>
        <end position="810"/>
    </location>
</feature>
<evidence type="ECO:0000313" key="12">
    <source>
        <dbReference type="Proteomes" id="UP001642540"/>
    </source>
</evidence>
<dbReference type="PROSITE" id="PS50923">
    <property type="entry name" value="SUSHI"/>
    <property type="match status" value="14"/>
</dbReference>
<feature type="disulfide bond" evidence="5">
    <location>
        <begin position="1425"/>
        <end position="1452"/>
    </location>
</feature>
<keyword evidence="1 5" id="KW-0768">Sushi</keyword>
<keyword evidence="3 5" id="KW-1015">Disulfide bond</keyword>
<dbReference type="PROSITE" id="PS50835">
    <property type="entry name" value="IG_LIKE"/>
    <property type="match status" value="1"/>
</dbReference>